<accession>A0AAX6DGJ0</accession>
<keyword evidence="5" id="KW-1185">Reference proteome</keyword>
<dbReference type="AlphaFoldDB" id="A0AAX6DGJ0"/>
<dbReference type="EMBL" id="JANAVB010045005">
    <property type="protein sequence ID" value="KAJ6790861.1"/>
    <property type="molecule type" value="Genomic_DNA"/>
</dbReference>
<gene>
    <name evidence="3" type="ORF">M6B38_218370</name>
    <name evidence="2" type="ORF">M6B38_248520</name>
    <name evidence="4" type="ORF">M6B38_269285</name>
</gene>
<feature type="region of interest" description="Disordered" evidence="1">
    <location>
        <begin position="398"/>
        <end position="434"/>
    </location>
</feature>
<name>A0AAX6DGJ0_IRIPA</name>
<dbReference type="InterPro" id="IPR007789">
    <property type="entry name" value="DUF688"/>
</dbReference>
<feature type="compositionally biased region" description="Polar residues" evidence="1">
    <location>
        <begin position="277"/>
        <end position="290"/>
    </location>
</feature>
<feature type="region of interest" description="Disordered" evidence="1">
    <location>
        <begin position="275"/>
        <end position="329"/>
    </location>
</feature>
<dbReference type="PANTHER" id="PTHR33671:SF2">
    <property type="entry name" value="N-METHYLTRANSFERASE, PUTATIVE (DUF688)-RELATED"/>
    <property type="match status" value="1"/>
</dbReference>
<evidence type="ECO:0000313" key="2">
    <source>
        <dbReference type="EMBL" id="KAJ6790861.1"/>
    </source>
</evidence>
<dbReference type="EMBL" id="JANAVB010003536">
    <property type="protein sequence ID" value="KAJ6849462.1"/>
    <property type="molecule type" value="Genomic_DNA"/>
</dbReference>
<dbReference type="EMBL" id="JANAVB010041220">
    <property type="protein sequence ID" value="KAJ6796421.1"/>
    <property type="molecule type" value="Genomic_DNA"/>
</dbReference>
<reference evidence="2" key="1">
    <citation type="journal article" date="2023" name="GigaByte">
        <title>Genome assembly of the bearded iris, Iris pallida Lam.</title>
        <authorList>
            <person name="Bruccoleri R.E."/>
            <person name="Oakeley E.J."/>
            <person name="Faust A.M.E."/>
            <person name="Altorfer M."/>
            <person name="Dessus-Babus S."/>
            <person name="Burckhardt D."/>
            <person name="Oertli M."/>
            <person name="Naumann U."/>
            <person name="Petersen F."/>
            <person name="Wong J."/>
        </authorList>
    </citation>
    <scope>NUCLEOTIDE SEQUENCE</scope>
    <source>
        <strain evidence="2">GSM-AAB239-AS_SAM_17_03QT</strain>
    </source>
</reference>
<reference evidence="2" key="2">
    <citation type="submission" date="2023-04" db="EMBL/GenBank/DDBJ databases">
        <authorList>
            <person name="Bruccoleri R.E."/>
            <person name="Oakeley E.J."/>
            <person name="Faust A.-M."/>
            <person name="Dessus-Babus S."/>
            <person name="Altorfer M."/>
            <person name="Burckhardt D."/>
            <person name="Oertli M."/>
            <person name="Naumann U."/>
            <person name="Petersen F."/>
            <person name="Wong J."/>
        </authorList>
    </citation>
    <scope>NUCLEOTIDE SEQUENCE</scope>
    <source>
        <strain evidence="2">GSM-AAB239-AS_SAM_17_03QT</strain>
        <tissue evidence="2">Leaf</tissue>
    </source>
</reference>
<feature type="compositionally biased region" description="Acidic residues" evidence="1">
    <location>
        <begin position="70"/>
        <end position="80"/>
    </location>
</feature>
<comment type="caution">
    <text evidence="2">The sequence shown here is derived from an EMBL/GenBank/DDBJ whole genome shotgun (WGS) entry which is preliminary data.</text>
</comment>
<organism evidence="2 5">
    <name type="scientific">Iris pallida</name>
    <name type="common">Sweet iris</name>
    <dbReference type="NCBI Taxonomy" id="29817"/>
    <lineage>
        <taxon>Eukaryota</taxon>
        <taxon>Viridiplantae</taxon>
        <taxon>Streptophyta</taxon>
        <taxon>Embryophyta</taxon>
        <taxon>Tracheophyta</taxon>
        <taxon>Spermatophyta</taxon>
        <taxon>Magnoliopsida</taxon>
        <taxon>Liliopsida</taxon>
        <taxon>Asparagales</taxon>
        <taxon>Iridaceae</taxon>
        <taxon>Iridoideae</taxon>
        <taxon>Irideae</taxon>
        <taxon>Iris</taxon>
    </lineage>
</organism>
<feature type="region of interest" description="Disordered" evidence="1">
    <location>
        <begin position="26"/>
        <end position="108"/>
    </location>
</feature>
<dbReference type="PANTHER" id="PTHR33671">
    <property type="entry name" value="N-METHYLTRANSFERASE, PUTATIVE (DUF688)-RELATED"/>
    <property type="match status" value="1"/>
</dbReference>
<feature type="compositionally biased region" description="Basic and acidic residues" evidence="1">
    <location>
        <begin position="305"/>
        <end position="319"/>
    </location>
</feature>
<proteinExistence type="predicted"/>
<evidence type="ECO:0000313" key="3">
    <source>
        <dbReference type="EMBL" id="KAJ6796421.1"/>
    </source>
</evidence>
<evidence type="ECO:0000313" key="4">
    <source>
        <dbReference type="EMBL" id="KAJ6849462.1"/>
    </source>
</evidence>
<sequence length="434" mass="47199">MDEEEEEIKQQIQRLNFNAPLLSVRRIPSRPPTAGPLCNPGLVPFTWEQAPGRPKPSPAPTSSAPIRETAEEEEEEDEFSDALSPTDDTSEPTPDISRRSGSFRKDPQLGELMMGRFLAASKAAATGPLQTNASRKDGRDGGYGYGRERKRVPLPFQHQPEFLPKNGGGRGRGGDDVGGGRHFSMACGLVPRFFLLNPVGCLESRGGALDRDEVEHSWDAVYTHKLGREGLVLREDGSRLTGESNRLTYWSDSQSPNGSSSPYYGKGWKSGSFGSYEKSSGSNLDPTPSRGNRKGPGSTSPASDRVLDADYVRPVDTPDSKTSSADETAEADNVVVAGCCRVQPKCCIAKPGLLSCSAEEHCEEIDSKDSKVESDTSLALSLLPLPLPSSPSESWLHRTLPSVSKNPPPRSLLGIQVQHQRRPSWTRLKDSSKW</sequence>
<feature type="region of interest" description="Disordered" evidence="1">
    <location>
        <begin position="158"/>
        <end position="177"/>
    </location>
</feature>
<evidence type="ECO:0000313" key="5">
    <source>
        <dbReference type="Proteomes" id="UP001140949"/>
    </source>
</evidence>
<protein>
    <submittedName>
        <fullName evidence="2">Uncharacterized protein</fullName>
    </submittedName>
</protein>
<dbReference type="Proteomes" id="UP001140949">
    <property type="component" value="Unassembled WGS sequence"/>
</dbReference>
<evidence type="ECO:0000256" key="1">
    <source>
        <dbReference type="SAM" id="MobiDB-lite"/>
    </source>
</evidence>
<dbReference type="Pfam" id="PF05097">
    <property type="entry name" value="DUF688"/>
    <property type="match status" value="2"/>
</dbReference>